<evidence type="ECO:0000259" key="1">
    <source>
        <dbReference type="Pfam" id="PF00534"/>
    </source>
</evidence>
<dbReference type="EC" id="2.4.-.-" evidence="3"/>
<dbReference type="Pfam" id="PF13439">
    <property type="entry name" value="Glyco_transf_4"/>
    <property type="match status" value="1"/>
</dbReference>
<keyword evidence="3" id="KW-0328">Glycosyltransferase</keyword>
<organism evidence="3 4">
    <name type="scientific">Flavobacterium soyae</name>
    <dbReference type="NCBI Taxonomy" id="2903098"/>
    <lineage>
        <taxon>Bacteria</taxon>
        <taxon>Pseudomonadati</taxon>
        <taxon>Bacteroidota</taxon>
        <taxon>Flavobacteriia</taxon>
        <taxon>Flavobacteriales</taxon>
        <taxon>Flavobacteriaceae</taxon>
        <taxon>Flavobacterium</taxon>
    </lineage>
</organism>
<evidence type="ECO:0000259" key="2">
    <source>
        <dbReference type="Pfam" id="PF13439"/>
    </source>
</evidence>
<dbReference type="PANTHER" id="PTHR12526">
    <property type="entry name" value="GLYCOSYLTRANSFERASE"/>
    <property type="match status" value="1"/>
</dbReference>
<keyword evidence="3" id="KW-0808">Transferase</keyword>
<feature type="domain" description="Glycosyltransferase subfamily 4-like N-terminal" evidence="2">
    <location>
        <begin position="12"/>
        <end position="163"/>
    </location>
</feature>
<sequence length="362" mass="41531">MRIIQIIDSLEVGGAEKMAVNYANALSKKIEFSGLIATRKQGLLLEQINNNVDYLFLNKKKQIDFKSIFQLRNYVKNNKVDFIHAHSSSFFIAVLVKLTFFKVKIIWHDHYGISQDLKSRKNLSLKFGSLFFTGIISVNSALKNWAQDYLWCKKVIYLPNFIESNVNLNTEISLKGLDGKRIVCVANLRPQKNHELLINTASIIRNKFPDWTFHLIGKDFEDIHSYELKRKVEDLKLTENVFFYGTINNIPSVLKQSEIAVLPSLSEGLPLALLEYGLYEMPVVAANVGEISKIITSEKTGLIVPSNDLEQFTKAIQKLIEDRIYRKAIGLELNKVIKLNYSEESVIEKYISWFNSLINFTI</sequence>
<dbReference type="Pfam" id="PF00534">
    <property type="entry name" value="Glycos_transf_1"/>
    <property type="match status" value="1"/>
</dbReference>
<gene>
    <name evidence="3" type="ORF">AABD74_01530</name>
</gene>
<accession>A0ABZ2UG98</accession>
<dbReference type="GO" id="GO:0016757">
    <property type="term" value="F:glycosyltransferase activity"/>
    <property type="evidence" value="ECO:0007669"/>
    <property type="project" value="UniProtKB-KW"/>
</dbReference>
<evidence type="ECO:0000313" key="4">
    <source>
        <dbReference type="Proteomes" id="UP001623852"/>
    </source>
</evidence>
<dbReference type="EMBL" id="CP150845">
    <property type="protein sequence ID" value="WYZ20152.1"/>
    <property type="molecule type" value="Genomic_DNA"/>
</dbReference>
<dbReference type="RefSeq" id="WP_406844479.1">
    <property type="nucleotide sequence ID" value="NZ_CP150845.1"/>
</dbReference>
<feature type="domain" description="Glycosyl transferase family 1" evidence="1">
    <location>
        <begin position="173"/>
        <end position="330"/>
    </location>
</feature>
<evidence type="ECO:0000313" key="3">
    <source>
        <dbReference type="EMBL" id="WYZ20152.1"/>
    </source>
</evidence>
<protein>
    <submittedName>
        <fullName evidence="3">Glycosyltransferase</fullName>
        <ecNumber evidence="3">2.4.-.-</ecNumber>
    </submittedName>
</protein>
<dbReference type="InterPro" id="IPR001296">
    <property type="entry name" value="Glyco_trans_1"/>
</dbReference>
<reference evidence="3 4" key="1">
    <citation type="submission" date="2024-03" db="EMBL/GenBank/DDBJ databases">
        <title>Flavobacterium soyae.</title>
        <authorList>
            <person name="Zheng W."/>
        </authorList>
    </citation>
    <scope>NUCLEOTIDE SEQUENCE [LARGE SCALE GENOMIC DNA]</scope>
    <source>
        <strain evidence="3 4">55</strain>
    </source>
</reference>
<dbReference type="SUPFAM" id="SSF53756">
    <property type="entry name" value="UDP-Glycosyltransferase/glycogen phosphorylase"/>
    <property type="match status" value="1"/>
</dbReference>
<name>A0ABZ2UG98_9FLAO</name>
<proteinExistence type="predicted"/>
<dbReference type="Proteomes" id="UP001623852">
    <property type="component" value="Chromosome"/>
</dbReference>
<dbReference type="Gene3D" id="3.40.50.2000">
    <property type="entry name" value="Glycogen Phosphorylase B"/>
    <property type="match status" value="2"/>
</dbReference>
<dbReference type="InterPro" id="IPR028098">
    <property type="entry name" value="Glyco_trans_4-like_N"/>
</dbReference>
<keyword evidence="4" id="KW-1185">Reference proteome</keyword>